<dbReference type="EMBL" id="JH431856">
    <property type="status" value="NOT_ANNOTATED_CDS"/>
    <property type="molecule type" value="Genomic_DNA"/>
</dbReference>
<dbReference type="Gene3D" id="1.20.1070.10">
    <property type="entry name" value="Rhodopsin 7-helix transmembrane proteins"/>
    <property type="match status" value="1"/>
</dbReference>
<accession>T1J5B0</accession>
<dbReference type="GO" id="GO:0016020">
    <property type="term" value="C:membrane"/>
    <property type="evidence" value="ECO:0007669"/>
    <property type="project" value="UniProtKB-SubCell"/>
</dbReference>
<evidence type="ECO:0000313" key="12">
    <source>
        <dbReference type="Proteomes" id="UP000014500"/>
    </source>
</evidence>
<dbReference type="GO" id="GO:0004930">
    <property type="term" value="F:G protein-coupled receptor activity"/>
    <property type="evidence" value="ECO:0007669"/>
    <property type="project" value="UniProtKB-KW"/>
</dbReference>
<dbReference type="PhylomeDB" id="T1J5B0"/>
<feature type="transmembrane region" description="Helical" evidence="9">
    <location>
        <begin position="12"/>
        <end position="33"/>
    </location>
</feature>
<dbReference type="AlphaFoldDB" id="T1J5B0"/>
<keyword evidence="4 9" id="KW-1133">Transmembrane helix</keyword>
<proteinExistence type="inferred from homology"/>
<feature type="domain" description="G-protein coupled receptors family 1 profile" evidence="10">
    <location>
        <begin position="1"/>
        <end position="67"/>
    </location>
</feature>
<dbReference type="STRING" id="126957.T1J5B0"/>
<sequence>MVDLFYEMIRMMIIVVIIFTICWLPMNTLIVVADQDDSIWRFEHIVYIWFMCHWMAMSHGCYNPIIYCWMNARFREGFHHVLVKLHLRSKSGNISENGSLRRCNTFTTTYTSARNSSARSTYRNGFKTGSRSQRDLSEMQMFKKNSQTQMSLYDDDDTITKKKLNAHYAPSIINTFNKY</sequence>
<keyword evidence="3 9" id="KW-0812">Transmembrane</keyword>
<evidence type="ECO:0000256" key="4">
    <source>
        <dbReference type="ARBA" id="ARBA00022989"/>
    </source>
</evidence>
<protein>
    <recommendedName>
        <fullName evidence="10">G-protein coupled receptors family 1 profile domain-containing protein</fullName>
    </recommendedName>
</protein>
<evidence type="ECO:0000256" key="8">
    <source>
        <dbReference type="ARBA" id="ARBA00023224"/>
    </source>
</evidence>
<dbReference type="eggNOG" id="KOG3656">
    <property type="taxonomic scope" value="Eukaryota"/>
</dbReference>
<keyword evidence="6 9" id="KW-0472">Membrane</keyword>
<feature type="transmembrane region" description="Helical" evidence="9">
    <location>
        <begin position="45"/>
        <end position="70"/>
    </location>
</feature>
<evidence type="ECO:0000256" key="7">
    <source>
        <dbReference type="ARBA" id="ARBA00023170"/>
    </source>
</evidence>
<dbReference type="Proteomes" id="UP000014500">
    <property type="component" value="Unassembled WGS sequence"/>
</dbReference>
<comment type="similarity">
    <text evidence="2">Belongs to the G-protein coupled receptor 1 family.</text>
</comment>
<dbReference type="OMA" id="WRFEHIV"/>
<keyword evidence="7" id="KW-0675">Receptor</keyword>
<dbReference type="InterPro" id="IPR000276">
    <property type="entry name" value="GPCR_Rhodpsn"/>
</dbReference>
<evidence type="ECO:0000259" key="10">
    <source>
        <dbReference type="PROSITE" id="PS50262"/>
    </source>
</evidence>
<evidence type="ECO:0000256" key="2">
    <source>
        <dbReference type="ARBA" id="ARBA00010663"/>
    </source>
</evidence>
<dbReference type="PRINTS" id="PR00237">
    <property type="entry name" value="GPCRRHODOPSN"/>
</dbReference>
<name>T1J5B0_STRMM</name>
<organism evidence="11 12">
    <name type="scientific">Strigamia maritima</name>
    <name type="common">European centipede</name>
    <name type="synonym">Geophilus maritimus</name>
    <dbReference type="NCBI Taxonomy" id="126957"/>
    <lineage>
        <taxon>Eukaryota</taxon>
        <taxon>Metazoa</taxon>
        <taxon>Ecdysozoa</taxon>
        <taxon>Arthropoda</taxon>
        <taxon>Myriapoda</taxon>
        <taxon>Chilopoda</taxon>
        <taxon>Pleurostigmophora</taxon>
        <taxon>Geophilomorpha</taxon>
        <taxon>Linotaeniidae</taxon>
        <taxon>Strigamia</taxon>
    </lineage>
</organism>
<dbReference type="InterPro" id="IPR017452">
    <property type="entry name" value="GPCR_Rhodpsn_7TM"/>
</dbReference>
<evidence type="ECO:0000313" key="11">
    <source>
        <dbReference type="EnsemblMetazoa" id="SMAR008808-PA"/>
    </source>
</evidence>
<reference evidence="11" key="2">
    <citation type="submission" date="2015-02" db="UniProtKB">
        <authorList>
            <consortium name="EnsemblMetazoa"/>
        </authorList>
    </citation>
    <scope>IDENTIFICATION</scope>
</reference>
<dbReference type="PANTHER" id="PTHR24235">
    <property type="entry name" value="NEUROPEPTIDE Y RECEPTOR"/>
    <property type="match status" value="1"/>
</dbReference>
<evidence type="ECO:0000256" key="5">
    <source>
        <dbReference type="ARBA" id="ARBA00023040"/>
    </source>
</evidence>
<keyword evidence="12" id="KW-1185">Reference proteome</keyword>
<dbReference type="EnsemblMetazoa" id="SMAR008808-RA">
    <property type="protein sequence ID" value="SMAR008808-PA"/>
    <property type="gene ID" value="SMAR008808"/>
</dbReference>
<dbReference type="Pfam" id="PF00001">
    <property type="entry name" value="7tm_1"/>
    <property type="match status" value="1"/>
</dbReference>
<evidence type="ECO:0000256" key="3">
    <source>
        <dbReference type="ARBA" id="ARBA00022692"/>
    </source>
</evidence>
<keyword evidence="8" id="KW-0807">Transducer</keyword>
<dbReference type="HOGENOM" id="CLU_1505332_0_0_1"/>
<comment type="subcellular location">
    <subcellularLocation>
        <location evidence="1">Membrane</location>
        <topology evidence="1">Multi-pass membrane protein</topology>
    </subcellularLocation>
</comment>
<evidence type="ECO:0000256" key="1">
    <source>
        <dbReference type="ARBA" id="ARBA00004141"/>
    </source>
</evidence>
<dbReference type="PROSITE" id="PS50262">
    <property type="entry name" value="G_PROTEIN_RECEP_F1_2"/>
    <property type="match status" value="1"/>
</dbReference>
<reference evidence="12" key="1">
    <citation type="submission" date="2011-05" db="EMBL/GenBank/DDBJ databases">
        <authorList>
            <person name="Richards S.R."/>
            <person name="Qu J."/>
            <person name="Jiang H."/>
            <person name="Jhangiani S.N."/>
            <person name="Agravi P."/>
            <person name="Goodspeed R."/>
            <person name="Gross S."/>
            <person name="Mandapat C."/>
            <person name="Jackson L."/>
            <person name="Mathew T."/>
            <person name="Pu L."/>
            <person name="Thornton R."/>
            <person name="Saada N."/>
            <person name="Wilczek-Boney K.B."/>
            <person name="Lee S."/>
            <person name="Kovar C."/>
            <person name="Wu Y."/>
            <person name="Scherer S.E."/>
            <person name="Worley K.C."/>
            <person name="Muzny D.M."/>
            <person name="Gibbs R."/>
        </authorList>
    </citation>
    <scope>NUCLEOTIDE SEQUENCE</scope>
    <source>
        <strain evidence="12">Brora</strain>
    </source>
</reference>
<evidence type="ECO:0000256" key="6">
    <source>
        <dbReference type="ARBA" id="ARBA00023136"/>
    </source>
</evidence>
<dbReference type="PANTHER" id="PTHR24235:SF29">
    <property type="entry name" value="GH23382P"/>
    <property type="match status" value="1"/>
</dbReference>
<keyword evidence="5" id="KW-0297">G-protein coupled receptor</keyword>
<dbReference type="SUPFAM" id="SSF81321">
    <property type="entry name" value="Family A G protein-coupled receptor-like"/>
    <property type="match status" value="1"/>
</dbReference>
<evidence type="ECO:0000256" key="9">
    <source>
        <dbReference type="SAM" id="Phobius"/>
    </source>
</evidence>